<evidence type="ECO:0000256" key="2">
    <source>
        <dbReference type="ARBA" id="ARBA00023002"/>
    </source>
</evidence>
<evidence type="ECO:0000256" key="1">
    <source>
        <dbReference type="ARBA" id="ARBA00022630"/>
    </source>
</evidence>
<accession>A0ABU3Q1T5</accession>
<dbReference type="Proteomes" id="UP001268542">
    <property type="component" value="Unassembled WGS sequence"/>
</dbReference>
<dbReference type="EMBL" id="JAVYII010000009">
    <property type="protein sequence ID" value="MDT9595005.1"/>
    <property type="molecule type" value="Genomic_DNA"/>
</dbReference>
<dbReference type="InterPro" id="IPR013107">
    <property type="entry name" value="Acyl-CoA_DH_C"/>
</dbReference>
<dbReference type="InterPro" id="IPR037069">
    <property type="entry name" value="AcylCoA_DH/ox_N_sf"/>
</dbReference>
<keyword evidence="7" id="KW-1185">Reference proteome</keyword>
<comment type="caution">
    <text evidence="6">The sequence shown here is derived from an EMBL/GenBank/DDBJ whole genome shotgun (WGS) entry which is preliminary data.</text>
</comment>
<dbReference type="Pfam" id="PF02770">
    <property type="entry name" value="Acyl-CoA_dh_M"/>
    <property type="match status" value="1"/>
</dbReference>
<dbReference type="InterPro" id="IPR009100">
    <property type="entry name" value="AcylCoA_DH/oxidase_NM_dom_sf"/>
</dbReference>
<dbReference type="Pfam" id="PF02771">
    <property type="entry name" value="Acyl-CoA_dh_N"/>
    <property type="match status" value="1"/>
</dbReference>
<evidence type="ECO:0000313" key="7">
    <source>
        <dbReference type="Proteomes" id="UP001268542"/>
    </source>
</evidence>
<feature type="domain" description="Acyl-CoA oxidase/dehydrogenase middle" evidence="3">
    <location>
        <begin position="139"/>
        <end position="234"/>
    </location>
</feature>
<evidence type="ECO:0000259" key="4">
    <source>
        <dbReference type="Pfam" id="PF02771"/>
    </source>
</evidence>
<dbReference type="InterPro" id="IPR046373">
    <property type="entry name" value="Acyl-CoA_Oxase/DH_mid-dom_sf"/>
</dbReference>
<dbReference type="Gene3D" id="2.40.110.10">
    <property type="entry name" value="Butyryl-CoA Dehydrogenase, subunit A, domain 2"/>
    <property type="match status" value="1"/>
</dbReference>
<dbReference type="InterPro" id="IPR006091">
    <property type="entry name" value="Acyl-CoA_Oxase/DH_mid-dom"/>
</dbReference>
<protein>
    <submittedName>
        <fullName evidence="6">Acyl-CoA dehydrogenase family protein</fullName>
    </submittedName>
</protein>
<gene>
    <name evidence="6" type="ORF">RDV89_18090</name>
</gene>
<name>A0ABU3Q1T5_9ACTN</name>
<proteinExistence type="predicted"/>
<organism evidence="6 7">
    <name type="scientific">Nocardioides imazamoxiresistens</name>
    <dbReference type="NCBI Taxonomy" id="3231893"/>
    <lineage>
        <taxon>Bacteria</taxon>
        <taxon>Bacillati</taxon>
        <taxon>Actinomycetota</taxon>
        <taxon>Actinomycetes</taxon>
        <taxon>Propionibacteriales</taxon>
        <taxon>Nocardioidaceae</taxon>
        <taxon>Nocardioides</taxon>
    </lineage>
</organism>
<reference evidence="6 7" key="1">
    <citation type="submission" date="2023-08" db="EMBL/GenBank/DDBJ databases">
        <title>Nocardioides seae sp. nov., a bacterium isolated from a soil.</title>
        <authorList>
            <person name="Wang X."/>
        </authorList>
    </citation>
    <scope>NUCLEOTIDE SEQUENCE [LARGE SCALE GENOMIC DNA]</scope>
    <source>
        <strain evidence="6 7">YZH12</strain>
    </source>
</reference>
<dbReference type="Gene3D" id="1.10.540.10">
    <property type="entry name" value="Acyl-CoA dehydrogenase/oxidase, N-terminal domain"/>
    <property type="match status" value="1"/>
</dbReference>
<sequence length="403" mass="41921">MTSTAERTDRGEVVAYPFPVPDLSPAALAAVTAEVAATATEHDRSGAVPLAGLAAAHRAGLLTATVAQRHGGPGLGPLDVARILVALGEGDASVALIVANTLSAHAAQAEHAHWPVALYDDLLRRSLEAATPVNAIRAEPELGAPARGGLPATTARRTADGWVLDGHKAYATGGTGLGYHLVWAVADEPDGDPERPRVGHVVVPADLPGITWVETWDHLGLRASNTHDVVYEGVRLPHDAFVEIPRGPDGVYRDPAASAGPGSFGHPALYVGVARAARAAFVDFARTRVPAALGRPIATTERIQAVAGEIDLQVAQAETLLYGVVRRLEAGDTSVLPELSVVKVAIARSVVSAVQTAVAALGNPALSRHGVLERHLRDVLCVRVHPPQEDTALLAAGRRILAD</sequence>
<evidence type="ECO:0000313" key="6">
    <source>
        <dbReference type="EMBL" id="MDT9595005.1"/>
    </source>
</evidence>
<dbReference type="PANTHER" id="PTHR43884">
    <property type="entry name" value="ACYL-COA DEHYDROGENASE"/>
    <property type="match status" value="1"/>
</dbReference>
<dbReference type="SUPFAM" id="SSF56645">
    <property type="entry name" value="Acyl-CoA dehydrogenase NM domain-like"/>
    <property type="match status" value="1"/>
</dbReference>
<feature type="domain" description="Acyl-CoA dehydrogenase C-terminal" evidence="5">
    <location>
        <begin position="266"/>
        <end position="385"/>
    </location>
</feature>
<dbReference type="InterPro" id="IPR013786">
    <property type="entry name" value="AcylCoA_DH/ox_N"/>
</dbReference>
<evidence type="ECO:0000259" key="5">
    <source>
        <dbReference type="Pfam" id="PF08028"/>
    </source>
</evidence>
<dbReference type="Pfam" id="PF08028">
    <property type="entry name" value="Acyl-CoA_dh_2"/>
    <property type="match status" value="1"/>
</dbReference>
<dbReference type="InterPro" id="IPR036250">
    <property type="entry name" value="AcylCo_DH-like_C"/>
</dbReference>
<dbReference type="SUPFAM" id="SSF47203">
    <property type="entry name" value="Acyl-CoA dehydrogenase C-terminal domain-like"/>
    <property type="match status" value="1"/>
</dbReference>
<dbReference type="CDD" id="cd00567">
    <property type="entry name" value="ACAD"/>
    <property type="match status" value="1"/>
</dbReference>
<dbReference type="PIRSF" id="PIRSF016578">
    <property type="entry name" value="HsaA"/>
    <property type="match status" value="1"/>
</dbReference>
<evidence type="ECO:0000259" key="3">
    <source>
        <dbReference type="Pfam" id="PF02770"/>
    </source>
</evidence>
<dbReference type="Gene3D" id="1.20.140.10">
    <property type="entry name" value="Butyryl-CoA Dehydrogenase, subunit A, domain 3"/>
    <property type="match status" value="1"/>
</dbReference>
<keyword evidence="1" id="KW-0285">Flavoprotein</keyword>
<feature type="domain" description="Acyl-CoA dehydrogenase/oxidase N-terminal" evidence="4">
    <location>
        <begin position="30"/>
        <end position="102"/>
    </location>
</feature>
<dbReference type="RefSeq" id="WP_315735342.1">
    <property type="nucleotide sequence ID" value="NZ_JAVYII010000009.1"/>
</dbReference>
<keyword evidence="2" id="KW-0560">Oxidoreductase</keyword>
<dbReference type="PANTHER" id="PTHR43884:SF25">
    <property type="entry name" value="ACYL-COA DEHYDROGENASE YDBM-RELATED"/>
    <property type="match status" value="1"/>
</dbReference>